<dbReference type="SUPFAM" id="SSF49464">
    <property type="entry name" value="Carboxypeptidase regulatory domain-like"/>
    <property type="match status" value="1"/>
</dbReference>
<dbReference type="InterPro" id="IPR037066">
    <property type="entry name" value="Plug_dom_sf"/>
</dbReference>
<dbReference type="Gene3D" id="2.60.40.1120">
    <property type="entry name" value="Carboxypeptidase-like, regulatory domain"/>
    <property type="match status" value="1"/>
</dbReference>
<keyword evidence="2 4" id="KW-0472">Membrane</keyword>
<evidence type="ECO:0000256" key="4">
    <source>
        <dbReference type="RuleBase" id="RU003357"/>
    </source>
</evidence>
<accession>A0A316H7G2</accession>
<dbReference type="Pfam" id="PF13715">
    <property type="entry name" value="CarbopepD_reg_2"/>
    <property type="match status" value="1"/>
</dbReference>
<keyword evidence="8" id="KW-0675">Receptor</keyword>
<dbReference type="GO" id="GO:0009279">
    <property type="term" value="C:cell outer membrane"/>
    <property type="evidence" value="ECO:0007669"/>
    <property type="project" value="UniProtKB-SubCell"/>
</dbReference>
<dbReference type="Proteomes" id="UP000245678">
    <property type="component" value="Unassembled WGS sequence"/>
</dbReference>
<reference evidence="8 9" key="1">
    <citation type="submission" date="2018-05" db="EMBL/GenBank/DDBJ databases">
        <title>Genomic Encyclopedia of Archaeal and Bacterial Type Strains, Phase II (KMG-II): from individual species to whole genera.</title>
        <authorList>
            <person name="Goeker M."/>
        </authorList>
    </citation>
    <scope>NUCLEOTIDE SEQUENCE [LARGE SCALE GENOMIC DNA]</scope>
    <source>
        <strain evidence="8 9">DSM 19975</strain>
    </source>
</reference>
<organism evidence="8 9">
    <name type="scientific">Mucilaginibacter oryzae</name>
    <dbReference type="NCBI Taxonomy" id="468058"/>
    <lineage>
        <taxon>Bacteria</taxon>
        <taxon>Pseudomonadati</taxon>
        <taxon>Bacteroidota</taxon>
        <taxon>Sphingobacteriia</taxon>
        <taxon>Sphingobacteriales</taxon>
        <taxon>Sphingobacteriaceae</taxon>
        <taxon>Mucilaginibacter</taxon>
    </lineage>
</organism>
<dbReference type="InterPro" id="IPR012910">
    <property type="entry name" value="Plug_dom"/>
</dbReference>
<gene>
    <name evidence="8" type="ORF">LX99_03644</name>
</gene>
<evidence type="ECO:0000256" key="2">
    <source>
        <dbReference type="ARBA" id="ARBA00023136"/>
    </source>
</evidence>
<keyword evidence="9" id="KW-1185">Reference proteome</keyword>
<evidence type="ECO:0000256" key="1">
    <source>
        <dbReference type="ARBA" id="ARBA00004442"/>
    </source>
</evidence>
<evidence type="ECO:0000313" key="9">
    <source>
        <dbReference type="Proteomes" id="UP000245678"/>
    </source>
</evidence>
<evidence type="ECO:0000259" key="6">
    <source>
        <dbReference type="Pfam" id="PF00593"/>
    </source>
</evidence>
<dbReference type="Gene3D" id="2.170.130.10">
    <property type="entry name" value="TonB-dependent receptor, plug domain"/>
    <property type="match status" value="1"/>
</dbReference>
<dbReference type="RefSeq" id="WP_109609131.1">
    <property type="nucleotide sequence ID" value="NZ_QGHA01000007.1"/>
</dbReference>
<evidence type="ECO:0000256" key="5">
    <source>
        <dbReference type="SAM" id="SignalP"/>
    </source>
</evidence>
<dbReference type="Pfam" id="PF00593">
    <property type="entry name" value="TonB_dep_Rec_b-barrel"/>
    <property type="match status" value="1"/>
</dbReference>
<feature type="signal peptide" evidence="5">
    <location>
        <begin position="1"/>
        <end position="24"/>
    </location>
</feature>
<evidence type="ECO:0000256" key="3">
    <source>
        <dbReference type="ARBA" id="ARBA00023237"/>
    </source>
</evidence>
<dbReference type="InterPro" id="IPR008969">
    <property type="entry name" value="CarboxyPept-like_regulatory"/>
</dbReference>
<dbReference type="InterPro" id="IPR036942">
    <property type="entry name" value="Beta-barrel_TonB_sf"/>
</dbReference>
<proteinExistence type="inferred from homology"/>
<name>A0A316H7G2_9SPHI</name>
<sequence>MYRVKSYLSIIIILLTLPVTQALAQATGKIAGKITDKKTGETLIGASVGITGSGKGTTTNVDGRYILGGIAPGRYTISISYIGYQTKSVSDVEVKAGSVVQLDAVLDEATTQALKEVVIKATYRQESVNALYARQKSSVQVTDGISADLIRKSPDRNTGDVLKRVSGTSVQDGKFVVVRGLSERYNNNMLNNTSLPSSEPDKKAFAFDIIPSSMVDNIVVYKTATPDLPGDFAGGTINTITKDIPEKQFLEIALNVGYNSKTTFKNNFIDARPNGKYDFLGFDDGSRKLPSAYTSVRNNYTSGTTSDQKIAIAQRFPNTFYYQEGQNSLPNVGFQLSIGNSHLTKSNNRFGYNFSLNYSNGHRAAFGDRIGYTGFNDAANEIAQYSFDRNVFNNYKSLGGLLNFAYTFGKNKIALRNLYNNDFSVDFEQTNNAKNYETGLNTPLKYKGYSVETTQNGIYSSVLEGQHTFGKQNIVFDWNTSYGLSYRNQPDQRIVTIFTPDNAPEYISLSSENSPKPNTLGRVYSKLNENIYGAKANLAIPFKWLNQPQKFKFGGLVSHRDRDFTIDALGYTSADALGLKQIDLTNGYTIFNIFSPQSIAQNRIDLSILDLSSTSYKAKADQGAGYVMLDNKFSEKLRLVWGARVESYNQQLSPAGKTTQKYNNTDVLPSANLTYSLTEKTNLRVSYFRSVNRPEFRELASFRYFDYQTNFIIAGNPDLQRSLVDNADIRYEYYPSGGEIVSVSAFYKKFKNPIEQINQGNDILTYQNALSAKDFGFEAELRKKLNFIAEGSFLRNVTFYVNASYINAKVNLGGGRSVSTPLQGQSPYLINSGLYYTPEKSDFSFNVLYNRVGQRLKFRGVVGSVDIYENARDVIDFQASKSLFKKHAELKLTVSDLLAQPFRFYNNYGAANKTAYKAGEDKIIQSRYAGFGTTLSFKYNFDFKK</sequence>
<dbReference type="PANTHER" id="PTHR40980">
    <property type="entry name" value="PLUG DOMAIN-CONTAINING PROTEIN"/>
    <property type="match status" value="1"/>
</dbReference>
<dbReference type="Pfam" id="PF07715">
    <property type="entry name" value="Plug"/>
    <property type="match status" value="1"/>
</dbReference>
<comment type="subcellular location">
    <subcellularLocation>
        <location evidence="1 4">Cell outer membrane</location>
    </subcellularLocation>
</comment>
<dbReference type="Gene3D" id="2.40.170.20">
    <property type="entry name" value="TonB-dependent receptor, beta-barrel domain"/>
    <property type="match status" value="1"/>
</dbReference>
<feature type="domain" description="TonB-dependent receptor-like beta-barrel" evidence="6">
    <location>
        <begin position="477"/>
        <end position="856"/>
    </location>
</feature>
<dbReference type="SUPFAM" id="SSF56935">
    <property type="entry name" value="Porins"/>
    <property type="match status" value="1"/>
</dbReference>
<keyword evidence="5" id="KW-0732">Signal</keyword>
<keyword evidence="3" id="KW-0998">Cell outer membrane</keyword>
<dbReference type="InterPro" id="IPR000531">
    <property type="entry name" value="Beta-barrel_TonB"/>
</dbReference>
<feature type="domain" description="TonB-dependent receptor plug" evidence="7">
    <location>
        <begin position="137"/>
        <end position="235"/>
    </location>
</feature>
<dbReference type="EMBL" id="QGHA01000007">
    <property type="protein sequence ID" value="PWK75911.1"/>
    <property type="molecule type" value="Genomic_DNA"/>
</dbReference>
<comment type="caution">
    <text evidence="8">The sequence shown here is derived from an EMBL/GenBank/DDBJ whole genome shotgun (WGS) entry which is preliminary data.</text>
</comment>
<protein>
    <submittedName>
        <fullName evidence="8">TonB-dependent receptor</fullName>
    </submittedName>
</protein>
<evidence type="ECO:0000313" key="8">
    <source>
        <dbReference type="EMBL" id="PWK75911.1"/>
    </source>
</evidence>
<comment type="similarity">
    <text evidence="4">Belongs to the TonB-dependent receptor family.</text>
</comment>
<keyword evidence="4" id="KW-0798">TonB box</keyword>
<feature type="chain" id="PRO_5016406753" evidence="5">
    <location>
        <begin position="25"/>
        <end position="945"/>
    </location>
</feature>
<evidence type="ECO:0000259" key="7">
    <source>
        <dbReference type="Pfam" id="PF07715"/>
    </source>
</evidence>
<dbReference type="PANTHER" id="PTHR40980:SF5">
    <property type="entry name" value="TONB-DEPENDENT RECEPTOR"/>
    <property type="match status" value="1"/>
</dbReference>
<dbReference type="AlphaFoldDB" id="A0A316H7G2"/>